<feature type="region of interest" description="Disordered" evidence="10">
    <location>
        <begin position="190"/>
        <end position="217"/>
    </location>
</feature>
<evidence type="ECO:0000256" key="4">
    <source>
        <dbReference type="ARBA" id="ARBA00022741"/>
    </source>
</evidence>
<dbReference type="Pfam" id="PF04558">
    <property type="entry name" value="tRNA_synt_1c_R1"/>
    <property type="match status" value="1"/>
</dbReference>
<dbReference type="InterPro" id="IPR020056">
    <property type="entry name" value="Rbsml_bL25/Gln-tRNA_synth_N"/>
</dbReference>
<dbReference type="InterPro" id="IPR042558">
    <property type="entry name" value="Gln-tRNA-synth_Ib_RNA-bd_N_1"/>
</dbReference>
<keyword evidence="9" id="KW-0175">Coiled coil</keyword>
<evidence type="ECO:0000259" key="13">
    <source>
        <dbReference type="Pfam" id="PF04558"/>
    </source>
</evidence>
<dbReference type="SUPFAM" id="SSF52374">
    <property type="entry name" value="Nucleotidylyl transferase"/>
    <property type="match status" value="1"/>
</dbReference>
<gene>
    <name evidence="14" type="primary">GLN4</name>
    <name evidence="14" type="ORF">MCUN1_003354</name>
</gene>
<dbReference type="Pfam" id="PF03950">
    <property type="entry name" value="tRNA-synt_1c_C"/>
    <property type="match status" value="1"/>
</dbReference>
<dbReference type="InterPro" id="IPR001412">
    <property type="entry name" value="aa-tRNA-synth_I_CS"/>
</dbReference>
<keyword evidence="6" id="KW-0648">Protein biosynthesis</keyword>
<feature type="domain" description="Glutamyl/glutaminyl-tRNA synthetase class Ib catalytic" evidence="11">
    <location>
        <begin position="254"/>
        <end position="562"/>
    </location>
</feature>
<comment type="catalytic activity">
    <reaction evidence="8">
        <text>tRNA(Gln) + L-glutamine + ATP = L-glutaminyl-tRNA(Gln) + AMP + diphosphate</text>
        <dbReference type="Rhea" id="RHEA:20121"/>
        <dbReference type="Rhea" id="RHEA-COMP:9662"/>
        <dbReference type="Rhea" id="RHEA-COMP:9681"/>
        <dbReference type="ChEBI" id="CHEBI:30616"/>
        <dbReference type="ChEBI" id="CHEBI:33019"/>
        <dbReference type="ChEBI" id="CHEBI:58359"/>
        <dbReference type="ChEBI" id="CHEBI:78442"/>
        <dbReference type="ChEBI" id="CHEBI:78521"/>
        <dbReference type="ChEBI" id="CHEBI:456215"/>
        <dbReference type="EC" id="6.1.1.18"/>
    </reaction>
</comment>
<keyword evidence="7" id="KW-0030">Aminoacyl-tRNA synthetase</keyword>
<dbReference type="InterPro" id="IPR007639">
    <property type="entry name" value="Gln-tRNA-synth_Ib_RNA-bd_N"/>
</dbReference>
<dbReference type="InterPro" id="IPR000924">
    <property type="entry name" value="Glu/Gln-tRNA-synth"/>
</dbReference>
<evidence type="ECO:0000313" key="15">
    <source>
        <dbReference type="Proteomes" id="UP001219933"/>
    </source>
</evidence>
<dbReference type="InterPro" id="IPR004514">
    <property type="entry name" value="Gln-tRNA-synth"/>
</dbReference>
<comment type="similarity">
    <text evidence="1">Belongs to the class-I aminoacyl-tRNA synthetase family.</text>
</comment>
<evidence type="ECO:0000256" key="2">
    <source>
        <dbReference type="ARBA" id="ARBA00012836"/>
    </source>
</evidence>
<evidence type="ECO:0000259" key="11">
    <source>
        <dbReference type="Pfam" id="PF00749"/>
    </source>
</evidence>
<evidence type="ECO:0000256" key="8">
    <source>
        <dbReference type="ARBA" id="ARBA00048270"/>
    </source>
</evidence>
<sequence>MPPKIDASDPEVARLLDLFASISLTGQRATDTVKNARYAHALEHVITALDLGAKNLDAKTSSFVVVAASNGADLPRERLEYVVKRIVAHDLKSTDQINAALAYVASASEISDAEFDAASGVGVVVTLEQCKSAADAYMDAHSDELTPVGGWPKMSAVMTALRAEQELRWANMADLKTAVEAALTARFGPRSAAAAKKKEAKPPKAPKAPKTEGPVRPDAMFEEGFLASLHKPGENPQLSERQRKEHLAATHGAVMTRFPPEPNGYLHIGHSKAIAVNFGYARFHGGLCYLRYDDTNPAAEEERYFTSILETVRWLGFEPFKITYSSDYFGRLYDLAVDLIKRGKAYVDHSTAEEIRAGRGGPDKGERSVSRWRDRPIEESLAAFEDMKNGKYRPGEATLRMKQDILGSGNPQMWDLIAYRVLDAPHHRTGTEWCIYPTYDFTHCLVDSFENISHSLCTTEFILARESYEWLCDALEVYKPRQYEYGRLSIEGAVMSKRKMLKLVEGGYVSGWDDPRMYTLIGLRRRGVPPGAILAFVNALGVTTNNAIIQTNRFDQSVRQYLEMNTPRLMMVVDPLRITIENLEEDYVLEVEKPLHPKVPDMGSVRVPFTRTLYIDRSDFRTEDSPDYFRLAPGKSVGLYQVPHPITCTSFKTDASGAVTELVCRYDPDATPKTYIQWVAEHAPSGSPVRVDEVRFFHSLFKSENPAAEEDFLATVDKDSIEVHRNALLEVGFHTVARKALEDARRAIRERHEAAIKTAEAALGSDAAKEGSNVPAESDKIGKEAVRFQAMRVAYFAVDSVDSRMRLFGDDVETDRVVLNRIVSLKEDAGKTNVREASQSIGAALKNPAAGLDAALASCRALLGDPALEIVDADLYEQAALPQPEAKTLSVRAAVAEKVNAALIQAVEACEQKQNAGARQSATASLRAAAASGGADAPDSPQSKARGTQASHTGPSAPAALPTHVVPLLSLLETLAPLLGAELIAAIWWFRAVYPAIATKVVAAQHLAVYLLLSVDEVHYPALEEARSEDELDLSHESFRGDALYMHAQRLFRCSDETGMSEVLVAFGALQPARFYIHVSELLQGEPTPLQLLIAFMQQHPLHIYRVTATPLPARLLGLMLLTIDAHVQTLAVSLLMIMVPHTPLWIMQGGAGGLPALFHVYARTLCWSVSASAGAKTKSAQPEARMLFTLLYGLFPCDLLHFLRSPLKYLHEKGYDGPLGWEDSINGSVILARSQAYLRTHAVHPLLFEFNGSTEALETRRWLQQDASDLVARCSSLYLSRDNEPAAESRTDVGRLLESHLDFRTASLEGNSLATENARLRTMLHFELFLKDQHLQHIGRLHRDRIAAAADEAEHQNLYATVRSLTVRLQSAQATHERQRAELQAASQRHQQWERELNNKLNSYRDERRKWTHESAQLRRQLAEARDTNSLLARRAAVLGARLFVLETDLVIVRPKLDRIEEYGKRVQQLSSCLSEWESDITRFDEQRSEMSTLLSRWSEMELIVRNSEDSARKARDIAERESQRATRLERQVEALTAQQSKWSTEVASHWESTRTQQETPKATVPHELLARNAELEEEVLHLRSRISVLETERRMAELALKSAQETHGAAKGTAPTEERALYSPSLLQTPAAQPEGGDDDAVPPLRLDAPADSSTA</sequence>
<evidence type="ECO:0000256" key="6">
    <source>
        <dbReference type="ARBA" id="ARBA00022917"/>
    </source>
</evidence>
<dbReference type="Gene3D" id="1.10.10.2420">
    <property type="match status" value="1"/>
</dbReference>
<feature type="domain" description="Glutamyl/glutaminyl-tRNA synthetase class Ib anti-codon binding" evidence="12">
    <location>
        <begin position="567"/>
        <end position="667"/>
    </location>
</feature>
<feature type="compositionally biased region" description="Low complexity" evidence="10">
    <location>
        <begin position="929"/>
        <end position="941"/>
    </location>
</feature>
<feature type="domain" description="Glutaminyl-tRNA synthetase class Ib non-specific RNA-binding" evidence="13">
    <location>
        <begin position="14"/>
        <end position="171"/>
    </location>
</feature>
<dbReference type="InterPro" id="IPR011035">
    <property type="entry name" value="Ribosomal_bL25/Gln-tRNA_synth"/>
</dbReference>
<evidence type="ECO:0000256" key="9">
    <source>
        <dbReference type="SAM" id="Coils"/>
    </source>
</evidence>
<evidence type="ECO:0000256" key="7">
    <source>
        <dbReference type="ARBA" id="ARBA00023146"/>
    </source>
</evidence>
<dbReference type="GO" id="GO:0005524">
    <property type="term" value="F:ATP binding"/>
    <property type="evidence" value="ECO:0007669"/>
    <property type="project" value="UniProtKB-KW"/>
</dbReference>
<keyword evidence="15" id="KW-1185">Reference proteome</keyword>
<evidence type="ECO:0000256" key="10">
    <source>
        <dbReference type="SAM" id="MobiDB-lite"/>
    </source>
</evidence>
<dbReference type="FunFam" id="2.40.240.10:FF:000007">
    <property type="entry name" value="Glutamine--tRNA ligase"/>
    <property type="match status" value="1"/>
</dbReference>
<feature type="compositionally biased region" description="Polar residues" evidence="10">
    <location>
        <begin position="942"/>
        <end position="954"/>
    </location>
</feature>
<keyword evidence="3 14" id="KW-0436">Ligase</keyword>
<dbReference type="Gene3D" id="2.40.240.10">
    <property type="entry name" value="Ribosomal Protein L25, Chain P"/>
    <property type="match status" value="2"/>
</dbReference>
<dbReference type="EMBL" id="CP119881">
    <property type="protein sequence ID" value="WFD36475.1"/>
    <property type="molecule type" value="Genomic_DNA"/>
</dbReference>
<accession>A0AAF0ETF9</accession>
<dbReference type="PROSITE" id="PS00178">
    <property type="entry name" value="AA_TRNA_LIGASE_I"/>
    <property type="match status" value="1"/>
</dbReference>
<protein>
    <recommendedName>
        <fullName evidence="2">glutamine--tRNA ligase</fullName>
        <ecNumber evidence="2">6.1.1.18</ecNumber>
    </recommendedName>
</protein>
<dbReference type="PANTHER" id="PTHR43097:SF4">
    <property type="entry name" value="GLUTAMINE--TRNA LIGASE"/>
    <property type="match status" value="1"/>
</dbReference>
<dbReference type="PRINTS" id="PR00987">
    <property type="entry name" value="TRNASYNTHGLU"/>
</dbReference>
<evidence type="ECO:0000256" key="3">
    <source>
        <dbReference type="ARBA" id="ARBA00022598"/>
    </source>
</evidence>
<evidence type="ECO:0000313" key="14">
    <source>
        <dbReference type="EMBL" id="WFD36475.1"/>
    </source>
</evidence>
<dbReference type="GO" id="GO:0005829">
    <property type="term" value="C:cytosol"/>
    <property type="evidence" value="ECO:0007669"/>
    <property type="project" value="TreeGrafter"/>
</dbReference>
<dbReference type="GO" id="GO:0006425">
    <property type="term" value="P:glutaminyl-tRNA aminoacylation"/>
    <property type="evidence" value="ECO:0007669"/>
    <property type="project" value="InterPro"/>
</dbReference>
<organism evidence="14 15">
    <name type="scientific">Malassezia cuniculi</name>
    <dbReference type="NCBI Taxonomy" id="948313"/>
    <lineage>
        <taxon>Eukaryota</taxon>
        <taxon>Fungi</taxon>
        <taxon>Dikarya</taxon>
        <taxon>Basidiomycota</taxon>
        <taxon>Ustilaginomycotina</taxon>
        <taxon>Malasseziomycetes</taxon>
        <taxon>Malasseziales</taxon>
        <taxon>Malasseziaceae</taxon>
        <taxon>Malassezia</taxon>
    </lineage>
</organism>
<feature type="coiled-coil region" evidence="9">
    <location>
        <begin position="1363"/>
        <end position="1436"/>
    </location>
</feature>
<dbReference type="InterPro" id="IPR020059">
    <property type="entry name" value="Glu/Gln-tRNA-synth_Ib_codon-bd"/>
</dbReference>
<dbReference type="EC" id="6.1.1.18" evidence="2"/>
<dbReference type="InterPro" id="IPR014729">
    <property type="entry name" value="Rossmann-like_a/b/a_fold"/>
</dbReference>
<dbReference type="InterPro" id="IPR050132">
    <property type="entry name" value="Gln/Glu-tRNA_Ligase"/>
</dbReference>
<dbReference type="CDD" id="cd00807">
    <property type="entry name" value="GlnRS_core"/>
    <property type="match status" value="1"/>
</dbReference>
<evidence type="ECO:0000256" key="1">
    <source>
        <dbReference type="ARBA" id="ARBA00005594"/>
    </source>
</evidence>
<dbReference type="InterPro" id="IPR042559">
    <property type="entry name" value="Gln-tRNA-synth_Ib_RNA-bd_N_2"/>
</dbReference>
<keyword evidence="5" id="KW-0067">ATP-binding</keyword>
<feature type="region of interest" description="Disordered" evidence="10">
    <location>
        <begin position="1545"/>
        <end position="1565"/>
    </location>
</feature>
<dbReference type="NCBIfam" id="TIGR00440">
    <property type="entry name" value="glnS"/>
    <property type="match status" value="1"/>
</dbReference>
<reference evidence="14" key="1">
    <citation type="submission" date="2023-03" db="EMBL/GenBank/DDBJ databases">
        <title>Mating type loci evolution in Malassezia.</title>
        <authorList>
            <person name="Coelho M.A."/>
        </authorList>
    </citation>
    <scope>NUCLEOTIDE SEQUENCE</scope>
    <source>
        <strain evidence="14">CBS 11721</strain>
    </source>
</reference>
<dbReference type="GO" id="GO:0004819">
    <property type="term" value="F:glutamine-tRNA ligase activity"/>
    <property type="evidence" value="ECO:0007669"/>
    <property type="project" value="UniProtKB-EC"/>
</dbReference>
<dbReference type="Proteomes" id="UP001219933">
    <property type="component" value="Chromosome 5"/>
</dbReference>
<keyword evidence="4" id="KW-0547">Nucleotide-binding</keyword>
<feature type="region of interest" description="Disordered" evidence="10">
    <location>
        <begin position="1604"/>
        <end position="1658"/>
    </location>
</feature>
<proteinExistence type="inferred from homology"/>
<dbReference type="Pfam" id="PF00749">
    <property type="entry name" value="tRNA-synt_1c"/>
    <property type="match status" value="1"/>
</dbReference>
<feature type="region of interest" description="Disordered" evidence="10">
    <location>
        <begin position="929"/>
        <end position="958"/>
    </location>
</feature>
<dbReference type="FunFam" id="3.40.50.620:FF:000037">
    <property type="entry name" value="Glutamine--tRNA ligase cytoplasmic"/>
    <property type="match status" value="1"/>
</dbReference>
<dbReference type="SUPFAM" id="SSF50715">
    <property type="entry name" value="Ribosomal protein L25-like"/>
    <property type="match status" value="1"/>
</dbReference>
<evidence type="ECO:0000259" key="12">
    <source>
        <dbReference type="Pfam" id="PF03950"/>
    </source>
</evidence>
<dbReference type="Gene3D" id="1.10.8.1290">
    <property type="entry name" value="Glutaminyl-tRNA synthetase, non-specific RNA binding region part 1, domain 1"/>
    <property type="match status" value="1"/>
</dbReference>
<dbReference type="Gene3D" id="3.40.50.620">
    <property type="entry name" value="HUPs"/>
    <property type="match status" value="1"/>
</dbReference>
<evidence type="ECO:0000256" key="5">
    <source>
        <dbReference type="ARBA" id="ARBA00022840"/>
    </source>
</evidence>
<name>A0AAF0ETF9_9BASI</name>
<dbReference type="InterPro" id="IPR020058">
    <property type="entry name" value="Glu/Gln-tRNA-synth_Ib_cat-dom"/>
</dbReference>
<dbReference type="PANTHER" id="PTHR43097">
    <property type="entry name" value="GLUTAMINE-TRNA LIGASE"/>
    <property type="match status" value="1"/>
</dbReference>